<organism evidence="7 8">
    <name type="scientific">Jejuia pallidilutea</name>
    <dbReference type="NCBI Taxonomy" id="504487"/>
    <lineage>
        <taxon>Bacteria</taxon>
        <taxon>Pseudomonadati</taxon>
        <taxon>Bacteroidota</taxon>
        <taxon>Flavobacteriia</taxon>
        <taxon>Flavobacteriales</taxon>
        <taxon>Flavobacteriaceae</taxon>
        <taxon>Jejuia</taxon>
    </lineage>
</organism>
<feature type="transmembrane region" description="Helical" evidence="5">
    <location>
        <begin position="39"/>
        <end position="58"/>
    </location>
</feature>
<feature type="transmembrane region" description="Helical" evidence="5">
    <location>
        <begin position="185"/>
        <end position="203"/>
    </location>
</feature>
<dbReference type="GO" id="GO:0016020">
    <property type="term" value="C:membrane"/>
    <property type="evidence" value="ECO:0007669"/>
    <property type="project" value="UniProtKB-SubCell"/>
</dbReference>
<evidence type="ECO:0000256" key="1">
    <source>
        <dbReference type="ARBA" id="ARBA00004141"/>
    </source>
</evidence>
<evidence type="ECO:0000256" key="4">
    <source>
        <dbReference type="ARBA" id="ARBA00023136"/>
    </source>
</evidence>
<dbReference type="InterPro" id="IPR013130">
    <property type="entry name" value="Fe3_Rdtase_TM_dom"/>
</dbReference>
<dbReference type="Proteomes" id="UP000251545">
    <property type="component" value="Unassembled WGS sequence"/>
</dbReference>
<gene>
    <name evidence="7" type="ORF">CLV33_106120</name>
</gene>
<evidence type="ECO:0000256" key="3">
    <source>
        <dbReference type="ARBA" id="ARBA00022989"/>
    </source>
</evidence>
<evidence type="ECO:0000256" key="5">
    <source>
        <dbReference type="SAM" id="Phobius"/>
    </source>
</evidence>
<feature type="transmembrane region" description="Helical" evidence="5">
    <location>
        <begin position="156"/>
        <end position="173"/>
    </location>
</feature>
<keyword evidence="3 5" id="KW-1133">Transmembrane helix</keyword>
<dbReference type="EMBL" id="PVEO01000006">
    <property type="protein sequence ID" value="PQV47801.1"/>
    <property type="molecule type" value="Genomic_DNA"/>
</dbReference>
<dbReference type="Pfam" id="PF01794">
    <property type="entry name" value="Ferric_reduct"/>
    <property type="match status" value="1"/>
</dbReference>
<evidence type="ECO:0000256" key="2">
    <source>
        <dbReference type="ARBA" id="ARBA00022692"/>
    </source>
</evidence>
<keyword evidence="4 5" id="KW-0472">Membrane</keyword>
<dbReference type="AlphaFoldDB" id="A0A362WYZ2"/>
<name>A0A362WYZ2_9FLAO</name>
<proteinExistence type="predicted"/>
<evidence type="ECO:0000313" key="7">
    <source>
        <dbReference type="EMBL" id="PQV47801.1"/>
    </source>
</evidence>
<protein>
    <submittedName>
        <fullName evidence="7">Ferric reductase like protein</fullName>
    </submittedName>
</protein>
<accession>A0A362WYZ2</accession>
<feature type="domain" description="Ferric oxidoreductase" evidence="6">
    <location>
        <begin position="44"/>
        <end position="167"/>
    </location>
</feature>
<comment type="caution">
    <text evidence="7">The sequence shown here is derived from an EMBL/GenBank/DDBJ whole genome shotgun (WGS) entry which is preliminary data.</text>
</comment>
<keyword evidence="2 5" id="KW-0812">Transmembrane</keyword>
<feature type="transmembrane region" description="Helical" evidence="5">
    <location>
        <begin position="121"/>
        <end position="144"/>
    </location>
</feature>
<dbReference type="RefSeq" id="WP_105474002.1">
    <property type="nucleotide sequence ID" value="NZ_PVEO01000006.1"/>
</dbReference>
<reference evidence="7 8" key="1">
    <citation type="submission" date="2018-02" db="EMBL/GenBank/DDBJ databases">
        <title>Genomic Encyclopedia of Archaeal and Bacterial Type Strains, Phase II (KMG-II): from individual species to whole genera.</title>
        <authorList>
            <person name="Goeker M."/>
        </authorList>
    </citation>
    <scope>NUCLEOTIDE SEQUENCE [LARGE SCALE GENOMIC DNA]</scope>
    <source>
        <strain evidence="7 8">DSM 21165</strain>
    </source>
</reference>
<comment type="subcellular location">
    <subcellularLocation>
        <location evidence="1">Membrane</location>
        <topology evidence="1">Multi-pass membrane protein</topology>
    </subcellularLocation>
</comment>
<sequence>MKTQNYIIKLSVLIFSFLIVPLLLYFTGNFQRRSTLMETLSITTILGFSLLLSQFFTSRLNIGLVKKIRMVNVLAIHRFIGYFFIAVILLHPFFIIVPKFFDNGVSPSDAFVKLITTFSTTGIILGIIGYTLMLLLMVTAYFRFKMHLNYKTWRRLHGYSALLFVIAATWHVIDMGRHSNTLFSTYYVLMVVIGVFYLLKTYVTNTGKHENKT</sequence>
<feature type="transmembrane region" description="Helical" evidence="5">
    <location>
        <begin position="7"/>
        <end position="27"/>
    </location>
</feature>
<evidence type="ECO:0000259" key="6">
    <source>
        <dbReference type="Pfam" id="PF01794"/>
    </source>
</evidence>
<evidence type="ECO:0000313" key="8">
    <source>
        <dbReference type="Proteomes" id="UP000251545"/>
    </source>
</evidence>
<feature type="transmembrane region" description="Helical" evidence="5">
    <location>
        <begin position="79"/>
        <end position="101"/>
    </location>
</feature>